<keyword evidence="1" id="KW-0812">Transmembrane</keyword>
<name>X1BF98_9ZZZZ</name>
<feature type="transmembrane region" description="Helical" evidence="1">
    <location>
        <begin position="53"/>
        <end position="70"/>
    </location>
</feature>
<protein>
    <submittedName>
        <fullName evidence="2">Uncharacterized protein</fullName>
    </submittedName>
</protein>
<dbReference type="EMBL" id="BART01019656">
    <property type="protein sequence ID" value="GAG94599.1"/>
    <property type="molecule type" value="Genomic_DNA"/>
</dbReference>
<sequence length="76" mass="8300">MKTGKIFVLLGALLTLVSTFFFSFGQTNGADGRTYISGIGFLFNLPEIIGDVNYWMAFTGVSSMALLLALNRNQLD</sequence>
<keyword evidence="1" id="KW-1133">Transmembrane helix</keyword>
<evidence type="ECO:0000256" key="1">
    <source>
        <dbReference type="SAM" id="Phobius"/>
    </source>
</evidence>
<accession>X1BF98</accession>
<gene>
    <name evidence="2" type="ORF">S01H4_36725</name>
</gene>
<proteinExistence type="predicted"/>
<organism evidence="2">
    <name type="scientific">marine sediment metagenome</name>
    <dbReference type="NCBI Taxonomy" id="412755"/>
    <lineage>
        <taxon>unclassified sequences</taxon>
        <taxon>metagenomes</taxon>
        <taxon>ecological metagenomes</taxon>
    </lineage>
</organism>
<reference evidence="2" key="1">
    <citation type="journal article" date="2014" name="Front. Microbiol.">
        <title>High frequency of phylogenetically diverse reductive dehalogenase-homologous genes in deep subseafloor sedimentary metagenomes.</title>
        <authorList>
            <person name="Kawai M."/>
            <person name="Futagami T."/>
            <person name="Toyoda A."/>
            <person name="Takaki Y."/>
            <person name="Nishi S."/>
            <person name="Hori S."/>
            <person name="Arai W."/>
            <person name="Tsubouchi T."/>
            <person name="Morono Y."/>
            <person name="Uchiyama I."/>
            <person name="Ito T."/>
            <person name="Fujiyama A."/>
            <person name="Inagaki F."/>
            <person name="Takami H."/>
        </authorList>
    </citation>
    <scope>NUCLEOTIDE SEQUENCE</scope>
    <source>
        <strain evidence="2">Expedition CK06-06</strain>
    </source>
</reference>
<comment type="caution">
    <text evidence="2">The sequence shown here is derived from an EMBL/GenBank/DDBJ whole genome shotgun (WGS) entry which is preliminary data.</text>
</comment>
<keyword evidence="1" id="KW-0472">Membrane</keyword>
<evidence type="ECO:0000313" key="2">
    <source>
        <dbReference type="EMBL" id="GAG94599.1"/>
    </source>
</evidence>
<dbReference type="AlphaFoldDB" id="X1BF98"/>